<dbReference type="Proteomes" id="UP001163324">
    <property type="component" value="Chromosome 4"/>
</dbReference>
<gene>
    <name evidence="1" type="ORF">N3K66_004502</name>
</gene>
<evidence type="ECO:0000313" key="1">
    <source>
        <dbReference type="EMBL" id="KAI9900240.1"/>
    </source>
</evidence>
<proteinExistence type="predicted"/>
<keyword evidence="2" id="KW-1185">Reference proteome</keyword>
<organism evidence="1 2">
    <name type="scientific">Trichothecium roseum</name>
    <dbReference type="NCBI Taxonomy" id="47278"/>
    <lineage>
        <taxon>Eukaryota</taxon>
        <taxon>Fungi</taxon>
        <taxon>Dikarya</taxon>
        <taxon>Ascomycota</taxon>
        <taxon>Pezizomycotina</taxon>
        <taxon>Sordariomycetes</taxon>
        <taxon>Hypocreomycetidae</taxon>
        <taxon>Hypocreales</taxon>
        <taxon>Hypocreales incertae sedis</taxon>
        <taxon>Trichothecium</taxon>
    </lineage>
</organism>
<comment type="caution">
    <text evidence="1">The sequence shown here is derived from an EMBL/GenBank/DDBJ whole genome shotgun (WGS) entry which is preliminary data.</text>
</comment>
<dbReference type="EMBL" id="CM047943">
    <property type="protein sequence ID" value="KAI9900240.1"/>
    <property type="molecule type" value="Genomic_DNA"/>
</dbReference>
<sequence length="343" mass="35761">MASVRIAQGLSRPVCRTRRHPGESVRRFSVSRARRSYEDTIANLRLDETSRVMYQGFTGKAATANARDTIAYGTNVVGGVSPGKGEGATHLGLPVHATVRSAMAALRPTVSAVFVPAHGAAAAILEAVEAEVPLVVAVAEHVPAHDMLRVHEALRTQARTRLVGPNCPGIISPRARCRVGIMPYGQYEAGCVGIVSKSGTLSYEAVGATTRAGLGQSVVVGMGGDMLPGTTLADGLRLFFDDQHTKGIIVIGEIGGEAEMEAADLIREHRRSSSSTGVPPKPVVAMVAGRTAPAGRTMGHAGAVLTPRDASADEKARSLEDAGAVVVPHPGVMGETMKRLLGM</sequence>
<reference evidence="1" key="1">
    <citation type="submission" date="2022-10" db="EMBL/GenBank/DDBJ databases">
        <title>Complete Genome of Trichothecium roseum strain YXFP-22015, a Plant Pathogen Isolated from Citrus.</title>
        <authorList>
            <person name="Wang Y."/>
            <person name="Zhu L."/>
        </authorList>
    </citation>
    <scope>NUCLEOTIDE SEQUENCE</scope>
    <source>
        <strain evidence="1">YXFP-22015</strain>
    </source>
</reference>
<accession>A0ACC0V1G9</accession>
<name>A0ACC0V1G9_9HYPO</name>
<protein>
    <submittedName>
        <fullName evidence="1">Uncharacterized protein</fullName>
    </submittedName>
</protein>
<evidence type="ECO:0000313" key="2">
    <source>
        <dbReference type="Proteomes" id="UP001163324"/>
    </source>
</evidence>